<dbReference type="Pfam" id="PF03874">
    <property type="entry name" value="RNA_pol_Rpb4"/>
    <property type="match status" value="1"/>
</dbReference>
<dbReference type="GO" id="GO:0005737">
    <property type="term" value="C:cytoplasm"/>
    <property type="evidence" value="ECO:0007669"/>
    <property type="project" value="UniProtKB-SubCell"/>
</dbReference>
<keyword evidence="1" id="KW-0804">Transcription</keyword>
<dbReference type="STRING" id="410358.Mlab_1569"/>
<dbReference type="OrthoDB" id="25158at2157"/>
<dbReference type="GO" id="GO:0003899">
    <property type="term" value="F:DNA-directed RNA polymerase activity"/>
    <property type="evidence" value="ECO:0007669"/>
    <property type="project" value="UniProtKB-UniRule"/>
</dbReference>
<dbReference type="GeneID" id="4795565"/>
<dbReference type="PANTHER" id="PTHR39646:SF1">
    <property type="entry name" value="DNA-DIRECTED RNA POLYMERASE SUBUNIT RPO4"/>
    <property type="match status" value="1"/>
</dbReference>
<dbReference type="GO" id="GO:0000166">
    <property type="term" value="F:nucleotide binding"/>
    <property type="evidence" value="ECO:0007669"/>
    <property type="project" value="InterPro"/>
</dbReference>
<proteinExistence type="inferred from homology"/>
<dbReference type="InterPro" id="IPR044876">
    <property type="entry name" value="HRDC_dom_sf"/>
</dbReference>
<keyword evidence="1 2" id="KW-0548">Nucleotidyltransferase</keyword>
<keyword evidence="1 2" id="KW-0240">DNA-directed RNA polymerase</keyword>
<dbReference type="RefSeq" id="WP_011833936.1">
    <property type="nucleotide sequence ID" value="NC_008942.1"/>
</dbReference>
<dbReference type="eggNOG" id="arCOG01016">
    <property type="taxonomic scope" value="Archaea"/>
</dbReference>
<dbReference type="HAMAP" id="MF_00864">
    <property type="entry name" value="RNApol_arch_Rpo4"/>
    <property type="match status" value="1"/>
</dbReference>
<comment type="subcellular location">
    <subcellularLocation>
        <location evidence="1">Cytoplasm</location>
    </subcellularLocation>
</comment>
<evidence type="ECO:0000313" key="2">
    <source>
        <dbReference type="EMBL" id="ABN07733.1"/>
    </source>
</evidence>
<dbReference type="HOGENOM" id="CLU_165892_0_0_2"/>
<evidence type="ECO:0000313" key="3">
    <source>
        <dbReference type="Proteomes" id="UP000000365"/>
    </source>
</evidence>
<sequence>MKVKKIISEDMMTLPELREELIAIRENRSNGEEGEDTARSISYELRKSIDHADSLSKCSVETAKSLLAILGSMEKTKPEIACRIVNIMPKSRDEIRAIYAKERFTLLPEDLDQILDTLHKFE</sequence>
<comment type="similarity">
    <text evidence="1">Belongs to the eukaryotic RPB4 RNA polymerase subunit family.</text>
</comment>
<dbReference type="Proteomes" id="UP000000365">
    <property type="component" value="Chromosome"/>
</dbReference>
<dbReference type="AlphaFoldDB" id="A2STS7"/>
<comment type="subunit">
    <text evidence="1">Part of the RNA polymerase complex. Forms a stalk with Rpo7 that extends from the main structure.</text>
</comment>
<reference evidence="2 3" key="1">
    <citation type="journal article" date="2009" name="Stand. Genomic Sci.">
        <title>Complete genome sequence of Methanocorpusculum labreanum type strain Z.</title>
        <authorList>
            <person name="Anderson I.J."/>
            <person name="Sieprawska-Lupa M."/>
            <person name="Goltsman E."/>
            <person name="Lapidus A."/>
            <person name="Copeland A."/>
            <person name="Glavina Del Rio T."/>
            <person name="Tice H."/>
            <person name="Dalin E."/>
            <person name="Barry K."/>
            <person name="Pitluck S."/>
            <person name="Hauser L."/>
            <person name="Land M."/>
            <person name="Lucas S."/>
            <person name="Richardson P."/>
            <person name="Whitman W.B."/>
            <person name="Kyrpides N.C."/>
        </authorList>
    </citation>
    <scope>NUCLEOTIDE SEQUENCE [LARGE SCALE GENOMIC DNA]</scope>
    <source>
        <strain evidence="3">ATCC 43576 / DSM 4855 / Z</strain>
    </source>
</reference>
<keyword evidence="3" id="KW-1185">Reference proteome</keyword>
<comment type="catalytic activity">
    <reaction evidence="1">
        <text>RNA(n) + a ribonucleoside 5'-triphosphate = RNA(n+1) + diphosphate</text>
        <dbReference type="Rhea" id="RHEA:21248"/>
        <dbReference type="Rhea" id="RHEA-COMP:14527"/>
        <dbReference type="Rhea" id="RHEA-COMP:17342"/>
        <dbReference type="ChEBI" id="CHEBI:33019"/>
        <dbReference type="ChEBI" id="CHEBI:61557"/>
        <dbReference type="ChEBI" id="CHEBI:140395"/>
        <dbReference type="EC" id="2.7.7.6"/>
    </reaction>
</comment>
<dbReference type="PANTHER" id="PTHR39646">
    <property type="entry name" value="RNA POLYMERASE RPB4"/>
    <property type="match status" value="1"/>
</dbReference>
<dbReference type="InterPro" id="IPR010997">
    <property type="entry name" value="HRDC-like_sf"/>
</dbReference>
<dbReference type="SUPFAM" id="SSF47819">
    <property type="entry name" value="HRDC-like"/>
    <property type="match status" value="1"/>
</dbReference>
<dbReference type="InterPro" id="IPR010924">
    <property type="entry name" value="Rpo4"/>
</dbReference>
<comment type="function">
    <text evidence="1">DNA-dependent RNA polymerase (RNAP) catalyzes the transcription of DNA into RNA using the four ribonucleoside triphosphates as substrates. This subunit is less well bound than the others.</text>
</comment>
<organism evidence="2 3">
    <name type="scientific">Methanocorpusculum labreanum (strain ATCC 43576 / DSM 4855 / Z)</name>
    <dbReference type="NCBI Taxonomy" id="410358"/>
    <lineage>
        <taxon>Archaea</taxon>
        <taxon>Methanobacteriati</taxon>
        <taxon>Methanobacteriota</taxon>
        <taxon>Stenosarchaea group</taxon>
        <taxon>Methanomicrobia</taxon>
        <taxon>Methanomicrobiales</taxon>
        <taxon>Methanocorpusculaceae</taxon>
        <taxon>Methanocorpusculum</taxon>
    </lineage>
</organism>
<dbReference type="EMBL" id="CP000559">
    <property type="protein sequence ID" value="ABN07733.1"/>
    <property type="molecule type" value="Genomic_DNA"/>
</dbReference>
<dbReference type="GO" id="GO:0000428">
    <property type="term" value="C:DNA-directed RNA polymerase complex"/>
    <property type="evidence" value="ECO:0007669"/>
    <property type="project" value="UniProtKB-KW"/>
</dbReference>
<dbReference type="GO" id="GO:0006352">
    <property type="term" value="P:DNA-templated transcription initiation"/>
    <property type="evidence" value="ECO:0007669"/>
    <property type="project" value="InterPro"/>
</dbReference>
<keyword evidence="1" id="KW-0963">Cytoplasm</keyword>
<dbReference type="Gene3D" id="1.10.150.80">
    <property type="entry name" value="HRDC domain"/>
    <property type="match status" value="1"/>
</dbReference>
<dbReference type="PIRSF" id="PIRSF005053">
    <property type="entry name" value="RNA_pol_F_arch"/>
    <property type="match status" value="1"/>
</dbReference>
<evidence type="ECO:0000256" key="1">
    <source>
        <dbReference type="HAMAP-Rule" id="MF_00864"/>
    </source>
</evidence>
<dbReference type="Gene3D" id="6.10.140.10">
    <property type="match status" value="1"/>
</dbReference>
<dbReference type="KEGG" id="mla:Mlab_1569"/>
<dbReference type="EC" id="2.7.7.6" evidence="1"/>
<gene>
    <name evidence="1" type="primary">rpo4</name>
    <name evidence="1" type="synonym">rpoF</name>
    <name evidence="2" type="ordered locus">Mlab_1569</name>
</gene>
<protein>
    <recommendedName>
        <fullName evidence="1">DNA-directed RNA polymerase subunit Rpo4</fullName>
        <ecNumber evidence="1">2.7.7.6</ecNumber>
    </recommendedName>
    <alternativeName>
        <fullName evidence="1">DNA-directed RNA polymerase subunit F</fullName>
    </alternativeName>
</protein>
<accession>A2STS7</accession>
<dbReference type="InterPro" id="IPR005574">
    <property type="entry name" value="Rpb4/RPC9"/>
</dbReference>
<keyword evidence="1 2" id="KW-0808">Transferase</keyword>
<name>A2STS7_METLZ</name>